<reference evidence="2" key="1">
    <citation type="journal article" date="2022" name="G3 (Bethesda)">
        <title>High quality genome of the basidiomycete yeast Dioszegia hungarica PDD-24b-2 isolated from cloud water.</title>
        <authorList>
            <person name="Jarrige D."/>
            <person name="Haridas S."/>
            <person name="Bleykasten-Grosshans C."/>
            <person name="Joly M."/>
            <person name="Nadalig T."/>
            <person name="Sancelme M."/>
            <person name="Vuilleumier S."/>
            <person name="Grigoriev I.V."/>
            <person name="Amato P."/>
            <person name="Bringel F."/>
        </authorList>
    </citation>
    <scope>NUCLEOTIDE SEQUENCE</scope>
    <source>
        <strain evidence="2">PDD-24b-2</strain>
    </source>
</reference>
<feature type="region of interest" description="Disordered" evidence="1">
    <location>
        <begin position="1197"/>
        <end position="1311"/>
    </location>
</feature>
<feature type="region of interest" description="Disordered" evidence="1">
    <location>
        <begin position="301"/>
        <end position="327"/>
    </location>
</feature>
<dbReference type="RefSeq" id="XP_052946118.1">
    <property type="nucleotide sequence ID" value="XM_053088741.1"/>
</dbReference>
<dbReference type="EMBL" id="JAKWFO010000005">
    <property type="protein sequence ID" value="KAI9636341.1"/>
    <property type="molecule type" value="Genomic_DNA"/>
</dbReference>
<evidence type="ECO:0000313" key="2">
    <source>
        <dbReference type="EMBL" id="KAI9636341.1"/>
    </source>
</evidence>
<feature type="region of interest" description="Disordered" evidence="1">
    <location>
        <begin position="247"/>
        <end position="266"/>
    </location>
</feature>
<evidence type="ECO:0000313" key="3">
    <source>
        <dbReference type="Proteomes" id="UP001164286"/>
    </source>
</evidence>
<gene>
    <name evidence="2" type="ORF">MKK02DRAFT_33559</name>
</gene>
<feature type="compositionally biased region" description="Basic residues" evidence="1">
    <location>
        <begin position="1103"/>
        <end position="1123"/>
    </location>
</feature>
<feature type="compositionally biased region" description="Polar residues" evidence="1">
    <location>
        <begin position="219"/>
        <end position="229"/>
    </location>
</feature>
<feature type="region of interest" description="Disordered" evidence="1">
    <location>
        <begin position="456"/>
        <end position="493"/>
    </location>
</feature>
<feature type="compositionally biased region" description="Low complexity" evidence="1">
    <location>
        <begin position="247"/>
        <end position="259"/>
    </location>
</feature>
<keyword evidence="3" id="KW-1185">Reference proteome</keyword>
<feature type="region of interest" description="Disordered" evidence="1">
    <location>
        <begin position="106"/>
        <end position="150"/>
    </location>
</feature>
<feature type="region of interest" description="Disordered" evidence="1">
    <location>
        <begin position="766"/>
        <end position="810"/>
    </location>
</feature>
<feature type="compositionally biased region" description="Low complexity" evidence="1">
    <location>
        <begin position="767"/>
        <end position="777"/>
    </location>
</feature>
<organism evidence="2 3">
    <name type="scientific">Dioszegia hungarica</name>
    <dbReference type="NCBI Taxonomy" id="4972"/>
    <lineage>
        <taxon>Eukaryota</taxon>
        <taxon>Fungi</taxon>
        <taxon>Dikarya</taxon>
        <taxon>Basidiomycota</taxon>
        <taxon>Agaricomycotina</taxon>
        <taxon>Tremellomycetes</taxon>
        <taxon>Tremellales</taxon>
        <taxon>Bulleribasidiaceae</taxon>
        <taxon>Dioszegia</taxon>
    </lineage>
</organism>
<dbReference type="GeneID" id="77727946"/>
<name>A0AA38HCC3_9TREE</name>
<feature type="compositionally biased region" description="Basic residues" evidence="1">
    <location>
        <begin position="1052"/>
        <end position="1079"/>
    </location>
</feature>
<feature type="compositionally biased region" description="Polar residues" evidence="1">
    <location>
        <begin position="51"/>
        <end position="60"/>
    </location>
</feature>
<dbReference type="Proteomes" id="UP001164286">
    <property type="component" value="Unassembled WGS sequence"/>
</dbReference>
<proteinExistence type="predicted"/>
<sequence>MSSNFETVRGSDSSSKDVFYEATEDVYVSSDEEEYEDANDHFVTDGDLPITLSSASDSTDVPSCSAGLWISLDVTDVDDSQYSLDDHRGSDNDASEDVTPLGVHQDAVRDPQSSDNPSILPSLVRSSCFEPGSGDSPSEAPVTSDLSETHRPEMTATLDSSLPATIPESRLPLLSTVRREPIIPASHSSSDEPFDISYHQYSTTSTPNAQRGGMLDTHLVSSDAETSLSDAPHSTFSPPASSAVSVSSAATSHSNSHGSTPSPIASSTANIEYPTYYRISDPGADTTARSFLMYSADAQPDRSSDTFTGLETQEGHQACTESGGTNSKLPALPSSWCPSLDTSTGAPPGSAVIKPTFTYRRYVLPSQHTSARSSVESKASFFDANDVEPSSARSSSEPEDSAPRTTAPLTGTDVRDPPHHRRRSRLLTAMSSYMKEPSAWCKSAWSAISRRPTASSYSVAGTSVSDASLDSTASSSEHQRPPRSECPTRGARSRFPTSLCGRYGLRVHTAMKRELAEVDSLMYSTSPGPLTFCMSRATIARQRQRTVVSNIMGMPPADDLPTATWAHGLGECGTLPVHRNNAILSPPESLYTAPQSPPERRPVHHLTFATPLLSPPSQYILPQHSLARATCYTMNQIMNYGTGWAPDTAAFGYGYPSHPGYSQYQGVSSSGSPTFWENTAQYGHSPPSHGSLSAEAYHYAQQSQLQYEDYVAALTASHYHPLPSALHPYQVYPTPPNMQQAMLPSNYGPVPPPQTTAATLKTFDPTAASMSQSASQSPLRLVEDQSLAVSSPSPPSAIPNTSEVGEATPPTLIKPPQKVLETPISHTVPPTATIYSDISVAPPAVSATVLNPEASTSDSLAVAGSTLDPDAVRRVIDAFTIAQSQSYNDTTSGAHTVPEVQVPLTALTSSADHVAESHEAPSNYSHSAMTVYEPQPSGPAMLSRTHPEIKKRRHRGHMQPSFQAPGHEADSTYSDTSPGIAEMAAELAARGTLTALRSAWWGTSSVAKSLMSAASTFSSTILSAATTTTGTSRPRPPPHHVLQASPFPLHSFRGHGRRDSHHRSGVYHSHSKRQRRQYRRSYADYSPLQSQRSMSEAATMRSAKPRKRGDKTSKKKKKGKGKRLAQLFGRYIVNLTPTSYISQRRRTVNTPVCTHAEHTMTTADSHNAAPFESTLPDSAIAPLDPKGQLTVAISDTKSEDGLGSQEMRGMEPTSLFPDERSATSQETVPDTAIIDARPEEPVQPTESPSEELEPPFRATGKTATEDHEVQTTRRLRSRQHSPARRARARHRGRHLRTSRPARPAVPLVELL</sequence>
<feature type="region of interest" description="Disordered" evidence="1">
    <location>
        <begin position="368"/>
        <end position="421"/>
    </location>
</feature>
<feature type="compositionally biased region" description="Polar residues" evidence="1">
    <location>
        <begin position="1087"/>
        <end position="1096"/>
    </location>
</feature>
<feature type="compositionally biased region" description="Low complexity" evidence="1">
    <location>
        <begin position="462"/>
        <end position="476"/>
    </location>
</feature>
<accession>A0AA38HCC3</accession>
<feature type="compositionally biased region" description="Polar residues" evidence="1">
    <location>
        <begin position="199"/>
        <end position="209"/>
    </location>
</feature>
<feature type="compositionally biased region" description="Polar residues" evidence="1">
    <location>
        <begin position="368"/>
        <end position="377"/>
    </location>
</feature>
<feature type="region of interest" description="Disordered" evidence="1">
    <location>
        <begin position="1026"/>
        <end position="1124"/>
    </location>
</feature>
<feature type="compositionally biased region" description="Basic residues" evidence="1">
    <location>
        <begin position="1273"/>
        <end position="1299"/>
    </location>
</feature>
<comment type="caution">
    <text evidence="2">The sequence shown here is derived from an EMBL/GenBank/DDBJ whole genome shotgun (WGS) entry which is preliminary data.</text>
</comment>
<protein>
    <submittedName>
        <fullName evidence="2">Uncharacterized protein</fullName>
    </submittedName>
</protein>
<feature type="region of interest" description="Disordered" evidence="1">
    <location>
        <begin position="184"/>
        <end position="242"/>
    </location>
</feature>
<evidence type="ECO:0000256" key="1">
    <source>
        <dbReference type="SAM" id="MobiDB-lite"/>
    </source>
</evidence>
<feature type="region of interest" description="Disordered" evidence="1">
    <location>
        <begin position="30"/>
        <end position="60"/>
    </location>
</feature>